<comment type="caution">
    <text evidence="1">The sequence shown here is derived from an EMBL/GenBank/DDBJ whole genome shotgun (WGS) entry which is preliminary data.</text>
</comment>
<protein>
    <submittedName>
        <fullName evidence="1">Uncharacterized protein</fullName>
    </submittedName>
</protein>
<name>A0AA37HZE3_SEGBR</name>
<dbReference type="EMBL" id="BPTR01000001">
    <property type="protein sequence ID" value="GJG28759.1"/>
    <property type="molecule type" value="Genomic_DNA"/>
</dbReference>
<dbReference type="AlphaFoldDB" id="A0AA37HZE3"/>
<dbReference type="Proteomes" id="UP000887043">
    <property type="component" value="Unassembled WGS sequence"/>
</dbReference>
<reference evidence="1" key="1">
    <citation type="submission" date="2021-08" db="EMBL/GenBank/DDBJ databases">
        <title>Prevotella lacticifex sp. nov., isolated from rumen of cow.</title>
        <authorList>
            <person name="Shinkai T."/>
            <person name="Ikeyama N."/>
            <person name="Kumagai M."/>
            <person name="Ohmori H."/>
            <person name="Sakamoto M."/>
            <person name="Ohkuma M."/>
            <person name="Mitsumori M."/>
        </authorList>
    </citation>
    <scope>NUCLEOTIDE SEQUENCE</scope>
    <source>
        <strain evidence="1">DSM 11371</strain>
    </source>
</reference>
<sequence>MSKYQPVGFAIYNNLMFHGLPWDSIIKMFSDNFRQIAIQGIMKRVKAKGASYHL</sequence>
<proteinExistence type="predicted"/>
<evidence type="ECO:0000313" key="1">
    <source>
        <dbReference type="EMBL" id="GJG28759.1"/>
    </source>
</evidence>
<evidence type="ECO:0000313" key="2">
    <source>
        <dbReference type="Proteomes" id="UP000887043"/>
    </source>
</evidence>
<organism evidence="1 2">
    <name type="scientific">Segatella bryantii</name>
    <name type="common">Prevotella bryantii</name>
    <dbReference type="NCBI Taxonomy" id="77095"/>
    <lineage>
        <taxon>Bacteria</taxon>
        <taxon>Pseudomonadati</taxon>
        <taxon>Bacteroidota</taxon>
        <taxon>Bacteroidia</taxon>
        <taxon>Bacteroidales</taxon>
        <taxon>Prevotellaceae</taxon>
        <taxon>Segatella</taxon>
    </lineage>
</organism>
<gene>
    <name evidence="1" type="ORF">PRRU23_24590</name>
</gene>
<accession>A0AA37HZE3</accession>